<dbReference type="Proteomes" id="UP001497623">
    <property type="component" value="Unassembled WGS sequence"/>
</dbReference>
<reference evidence="1 2" key="1">
    <citation type="submission" date="2024-05" db="EMBL/GenBank/DDBJ databases">
        <authorList>
            <person name="Wallberg A."/>
        </authorList>
    </citation>
    <scope>NUCLEOTIDE SEQUENCE [LARGE SCALE GENOMIC DNA]</scope>
</reference>
<keyword evidence="2" id="KW-1185">Reference proteome</keyword>
<protein>
    <recommendedName>
        <fullName evidence="3">Complex I-MNLL</fullName>
    </recommendedName>
</protein>
<organism evidence="1 2">
    <name type="scientific">Meganyctiphanes norvegica</name>
    <name type="common">Northern krill</name>
    <name type="synonym">Thysanopoda norvegica</name>
    <dbReference type="NCBI Taxonomy" id="48144"/>
    <lineage>
        <taxon>Eukaryota</taxon>
        <taxon>Metazoa</taxon>
        <taxon>Ecdysozoa</taxon>
        <taxon>Arthropoda</taxon>
        <taxon>Crustacea</taxon>
        <taxon>Multicrustacea</taxon>
        <taxon>Malacostraca</taxon>
        <taxon>Eumalacostraca</taxon>
        <taxon>Eucarida</taxon>
        <taxon>Euphausiacea</taxon>
        <taxon>Euphausiidae</taxon>
        <taxon>Meganyctiphanes</taxon>
    </lineage>
</organism>
<feature type="non-terminal residue" evidence="1">
    <location>
        <position position="1"/>
    </location>
</feature>
<dbReference type="AlphaFoldDB" id="A0AAV2QTT2"/>
<gene>
    <name evidence="1" type="ORF">MNOR_LOCUS15723</name>
</gene>
<dbReference type="EMBL" id="CAXKWB010009971">
    <property type="protein sequence ID" value="CAL4096341.1"/>
    <property type="molecule type" value="Genomic_DNA"/>
</dbReference>
<sequence>SLGSYIVGLRHLPTVACLHWCGFIAHLQVESRETPSCPRVKSAKMPGFFHGVRIQPNFLKMLCVPFIGVFVGKFFDDQETARMTMFRDKSALYGRELAEGEKPSW</sequence>
<name>A0AAV2QTT2_MEGNR</name>
<evidence type="ECO:0000313" key="2">
    <source>
        <dbReference type="Proteomes" id="UP001497623"/>
    </source>
</evidence>
<comment type="caution">
    <text evidence="1">The sequence shown here is derived from an EMBL/GenBank/DDBJ whole genome shotgun (WGS) entry which is preliminary data.</text>
</comment>
<accession>A0AAV2QTT2</accession>
<evidence type="ECO:0000313" key="1">
    <source>
        <dbReference type="EMBL" id="CAL4096341.1"/>
    </source>
</evidence>
<evidence type="ECO:0008006" key="3">
    <source>
        <dbReference type="Google" id="ProtNLM"/>
    </source>
</evidence>
<dbReference type="Pfam" id="PF08040">
    <property type="entry name" value="NADH_oxidored"/>
    <property type="match status" value="1"/>
</dbReference>
<dbReference type="GO" id="GO:0005739">
    <property type="term" value="C:mitochondrion"/>
    <property type="evidence" value="ECO:0007669"/>
    <property type="project" value="InterPro"/>
</dbReference>
<dbReference type="InterPro" id="IPR012575">
    <property type="entry name" value="NDUB1"/>
</dbReference>
<proteinExistence type="predicted"/>